<dbReference type="Pfam" id="PF03061">
    <property type="entry name" value="4HBT"/>
    <property type="match status" value="1"/>
</dbReference>
<feature type="domain" description="Thioesterase" evidence="4">
    <location>
        <begin position="74"/>
        <end position="152"/>
    </location>
</feature>
<dbReference type="EMBL" id="LFZO01000105">
    <property type="protein sequence ID" value="KXT13776.1"/>
    <property type="molecule type" value="Genomic_DNA"/>
</dbReference>
<sequence length="284" mass="31279">MLGAASPHPRLSTMADKNALAAVEAFRAQYLARTSDINFDRKMWETLDIISASTTKETVSFAINIPIAYGNHLGMVHGGAIATLFDGLTSSALALLVPGLLWSGKEVSRALHCKYLKPVPIDERIDAYVSIVHADSRTATIRGELRRGRDQLLLAECTHEKANLAASPEPLSSDRAPADPGSTEYRDNADSWSQHPRDIQTPIIGHASCFMQQSLFLGKRRNALQNAVHLTEINFGCCIEYRVEQITGMHKDRRESIWLAVIRIRQLQGKGTLRNVPAASVQTP</sequence>
<dbReference type="EMBL" id="LFZO01000105">
    <property type="protein sequence ID" value="KXT13774.1"/>
    <property type="molecule type" value="Genomic_DNA"/>
</dbReference>
<dbReference type="EMBL" id="LFZO01000105">
    <property type="protein sequence ID" value="KXT13778.1"/>
    <property type="molecule type" value="Genomic_DNA"/>
</dbReference>
<dbReference type="InterPro" id="IPR006683">
    <property type="entry name" value="Thioestr_dom"/>
</dbReference>
<dbReference type="InterPro" id="IPR039298">
    <property type="entry name" value="ACOT13"/>
</dbReference>
<name>A0A139IGC5_9PEZI</name>
<dbReference type="OrthoDB" id="3946116at2759"/>
<evidence type="ECO:0000313" key="6">
    <source>
        <dbReference type="Proteomes" id="UP000073492"/>
    </source>
</evidence>
<dbReference type="CDD" id="cd03443">
    <property type="entry name" value="PaaI_thioesterase"/>
    <property type="match status" value="1"/>
</dbReference>
<evidence type="ECO:0000259" key="4">
    <source>
        <dbReference type="Pfam" id="PF03061"/>
    </source>
</evidence>
<evidence type="ECO:0000256" key="2">
    <source>
        <dbReference type="ARBA" id="ARBA00022801"/>
    </source>
</evidence>
<protein>
    <recommendedName>
        <fullName evidence="4">Thioesterase domain-containing protein</fullName>
    </recommendedName>
</protein>
<dbReference type="InterPro" id="IPR029069">
    <property type="entry name" value="HotDog_dom_sf"/>
</dbReference>
<accession>A0A139IGC5</accession>
<keyword evidence="2" id="KW-0378">Hydrolase</keyword>
<evidence type="ECO:0000256" key="3">
    <source>
        <dbReference type="SAM" id="MobiDB-lite"/>
    </source>
</evidence>
<dbReference type="Proteomes" id="UP000073492">
    <property type="component" value="Unassembled WGS sequence"/>
</dbReference>
<dbReference type="AlphaFoldDB" id="A0A139IGC5"/>
<dbReference type="GO" id="GO:0047617">
    <property type="term" value="F:fatty acyl-CoA hydrolase activity"/>
    <property type="evidence" value="ECO:0007669"/>
    <property type="project" value="InterPro"/>
</dbReference>
<dbReference type="PANTHER" id="PTHR21660">
    <property type="entry name" value="THIOESTERASE SUPERFAMILY MEMBER-RELATED"/>
    <property type="match status" value="1"/>
</dbReference>
<reference evidence="5 6" key="1">
    <citation type="submission" date="2015-07" db="EMBL/GenBank/DDBJ databases">
        <title>Comparative genomics of the Sigatoka disease complex on banana suggests a link between parallel evolutionary changes in Pseudocercospora fijiensis and Pseudocercospora eumusae and increased virulence on the banana host.</title>
        <authorList>
            <person name="Chang T.-C."/>
            <person name="Salvucci A."/>
            <person name="Crous P.W."/>
            <person name="Stergiopoulos I."/>
        </authorList>
    </citation>
    <scope>NUCLEOTIDE SEQUENCE [LARGE SCALE GENOMIC DNA]</scope>
    <source>
        <strain evidence="5 6">CBS 116634</strain>
    </source>
</reference>
<dbReference type="Gene3D" id="3.10.129.10">
    <property type="entry name" value="Hotdog Thioesterase"/>
    <property type="match status" value="1"/>
</dbReference>
<feature type="region of interest" description="Disordered" evidence="3">
    <location>
        <begin position="164"/>
        <end position="194"/>
    </location>
</feature>
<comment type="caution">
    <text evidence="5">The sequence shown here is derived from an EMBL/GenBank/DDBJ whole genome shotgun (WGS) entry which is preliminary data.</text>
</comment>
<keyword evidence="6" id="KW-1185">Reference proteome</keyword>
<gene>
    <name evidence="5" type="ORF">AC579_6594</name>
</gene>
<evidence type="ECO:0000256" key="1">
    <source>
        <dbReference type="ARBA" id="ARBA00008324"/>
    </source>
</evidence>
<organism evidence="5 6">
    <name type="scientific">Pseudocercospora musae</name>
    <dbReference type="NCBI Taxonomy" id="113226"/>
    <lineage>
        <taxon>Eukaryota</taxon>
        <taxon>Fungi</taxon>
        <taxon>Dikarya</taxon>
        <taxon>Ascomycota</taxon>
        <taxon>Pezizomycotina</taxon>
        <taxon>Dothideomycetes</taxon>
        <taxon>Dothideomycetidae</taxon>
        <taxon>Mycosphaerellales</taxon>
        <taxon>Mycosphaerellaceae</taxon>
        <taxon>Pseudocercospora</taxon>
    </lineage>
</organism>
<proteinExistence type="inferred from homology"/>
<comment type="similarity">
    <text evidence="1">Belongs to the thioesterase PaaI family.</text>
</comment>
<dbReference type="SUPFAM" id="SSF54637">
    <property type="entry name" value="Thioesterase/thiol ester dehydrase-isomerase"/>
    <property type="match status" value="1"/>
</dbReference>
<evidence type="ECO:0000313" key="5">
    <source>
        <dbReference type="EMBL" id="KXT13778.1"/>
    </source>
</evidence>
<dbReference type="PANTHER" id="PTHR21660:SF1">
    <property type="entry name" value="ACYL-COENZYME A THIOESTERASE 13"/>
    <property type="match status" value="1"/>
</dbReference>